<evidence type="ECO:0000256" key="1">
    <source>
        <dbReference type="ARBA" id="ARBA00004370"/>
    </source>
</evidence>
<dbReference type="GO" id="GO:0050852">
    <property type="term" value="P:T cell receptor signaling pathway"/>
    <property type="evidence" value="ECO:0007669"/>
    <property type="project" value="TreeGrafter"/>
</dbReference>
<dbReference type="InterPro" id="IPR013783">
    <property type="entry name" value="Ig-like_fold"/>
</dbReference>
<feature type="compositionally biased region" description="Basic and acidic residues" evidence="4">
    <location>
        <begin position="313"/>
        <end position="338"/>
    </location>
</feature>
<dbReference type="InterPro" id="IPR050504">
    <property type="entry name" value="IgSF_BTN/MOG"/>
</dbReference>
<feature type="compositionally biased region" description="Pro residues" evidence="4">
    <location>
        <begin position="217"/>
        <end position="258"/>
    </location>
</feature>
<keyword evidence="6" id="KW-1185">Reference proteome</keyword>
<organism evidence="5 6">
    <name type="scientific">Menidia menidia</name>
    <name type="common">Atlantic silverside</name>
    <dbReference type="NCBI Taxonomy" id="238744"/>
    <lineage>
        <taxon>Eukaryota</taxon>
        <taxon>Metazoa</taxon>
        <taxon>Chordata</taxon>
        <taxon>Craniata</taxon>
        <taxon>Vertebrata</taxon>
        <taxon>Euteleostomi</taxon>
        <taxon>Actinopterygii</taxon>
        <taxon>Neopterygii</taxon>
        <taxon>Teleostei</taxon>
        <taxon>Neoteleostei</taxon>
        <taxon>Acanthomorphata</taxon>
        <taxon>Ovalentaria</taxon>
        <taxon>Atherinomorphae</taxon>
        <taxon>Atheriniformes</taxon>
        <taxon>Atherinopsidae</taxon>
        <taxon>Menidiinae</taxon>
        <taxon>Menidia</taxon>
    </lineage>
</organism>
<reference evidence="5" key="1">
    <citation type="submission" date="2021-05" db="EMBL/GenBank/DDBJ databases">
        <authorList>
            <person name="Tigano A."/>
        </authorList>
    </citation>
    <scope>NUCLEOTIDE SEQUENCE</scope>
</reference>
<feature type="region of interest" description="Disordered" evidence="4">
    <location>
        <begin position="203"/>
        <end position="275"/>
    </location>
</feature>
<evidence type="ECO:0000256" key="3">
    <source>
        <dbReference type="ARBA" id="ARBA00023319"/>
    </source>
</evidence>
<dbReference type="GO" id="GO:0005102">
    <property type="term" value="F:signaling receptor binding"/>
    <property type="evidence" value="ECO:0007669"/>
    <property type="project" value="TreeGrafter"/>
</dbReference>
<evidence type="ECO:0000256" key="2">
    <source>
        <dbReference type="ARBA" id="ARBA00023136"/>
    </source>
</evidence>
<dbReference type="PANTHER" id="PTHR24100">
    <property type="entry name" value="BUTYROPHILIN"/>
    <property type="match status" value="1"/>
</dbReference>
<keyword evidence="2" id="KW-0472">Membrane</keyword>
<accession>A0A8S4BH06</accession>
<name>A0A8S4BH06_9TELE</name>
<dbReference type="Gene3D" id="2.60.40.10">
    <property type="entry name" value="Immunoglobulins"/>
    <property type="match status" value="1"/>
</dbReference>
<sequence>MLQTDSDLNQKLNRNIPPPVPGLPVELLVLLGLVDALVSVCMLSLCLWLLSQKPSGWLGWTLLQEGVCLCGQKQRITAEAGQDSVTLPCEHGKETEIIAVEWIRPDLDPDAVLLYRDGRVESDGQHPSFRNRVDLQDRQMKDGDASLILKNSSLQLQTRLLAEPGSDLLGEALRFPPPNRRGGVFFTGLLKIQTAAETAAINTIPKTDARTGTRTGCPPPADPPSLTPAPPSLPPPSSPPPSLPPPSLPLLPLPPPSWVPAGEKQGPRREEARREEARRELHLHLWMLVPAQHLGLRQPPAALNIQLTLNETSRSENMEAVQSRREEPRGEEARRQGDESFGLQSSTEF</sequence>
<keyword evidence="3" id="KW-0393">Immunoglobulin domain</keyword>
<feature type="compositionally biased region" description="Polar residues" evidence="4">
    <location>
        <begin position="203"/>
        <end position="214"/>
    </location>
</feature>
<dbReference type="PANTHER" id="PTHR24100:SF151">
    <property type="entry name" value="ICOS LIGAND"/>
    <property type="match status" value="1"/>
</dbReference>
<dbReference type="GO" id="GO:0001817">
    <property type="term" value="P:regulation of cytokine production"/>
    <property type="evidence" value="ECO:0007669"/>
    <property type="project" value="TreeGrafter"/>
</dbReference>
<feature type="region of interest" description="Disordered" evidence="4">
    <location>
        <begin position="312"/>
        <end position="349"/>
    </location>
</feature>
<dbReference type="AlphaFoldDB" id="A0A8S4BH06"/>
<evidence type="ECO:0000256" key="4">
    <source>
        <dbReference type="SAM" id="MobiDB-lite"/>
    </source>
</evidence>
<comment type="subcellular location">
    <subcellularLocation>
        <location evidence="1">Membrane</location>
    </subcellularLocation>
</comment>
<feature type="compositionally biased region" description="Basic and acidic residues" evidence="4">
    <location>
        <begin position="265"/>
        <end position="275"/>
    </location>
</feature>
<dbReference type="EMBL" id="CAJRST010027779">
    <property type="protein sequence ID" value="CAG5965507.1"/>
    <property type="molecule type" value="Genomic_DNA"/>
</dbReference>
<gene>
    <name evidence="5" type="ORF">MMEN_LOCUS15687</name>
</gene>
<evidence type="ECO:0000313" key="5">
    <source>
        <dbReference type="EMBL" id="CAG5965507.1"/>
    </source>
</evidence>
<comment type="caution">
    <text evidence="5">The sequence shown here is derived from an EMBL/GenBank/DDBJ whole genome shotgun (WGS) entry which is preliminary data.</text>
</comment>
<dbReference type="OrthoDB" id="9898017at2759"/>
<dbReference type="Proteomes" id="UP000677803">
    <property type="component" value="Unassembled WGS sequence"/>
</dbReference>
<evidence type="ECO:0000313" key="6">
    <source>
        <dbReference type="Proteomes" id="UP000677803"/>
    </source>
</evidence>
<proteinExistence type="predicted"/>
<protein>
    <submittedName>
        <fullName evidence="5">(Atlantic silverside) hypothetical protein</fullName>
    </submittedName>
</protein>
<dbReference type="GO" id="GO:0009897">
    <property type="term" value="C:external side of plasma membrane"/>
    <property type="evidence" value="ECO:0007669"/>
    <property type="project" value="TreeGrafter"/>
</dbReference>